<dbReference type="GO" id="GO:0005737">
    <property type="term" value="C:cytoplasm"/>
    <property type="evidence" value="ECO:0007669"/>
    <property type="project" value="InterPro"/>
</dbReference>
<dbReference type="PROSITE" id="PS50888">
    <property type="entry name" value="BHLH"/>
    <property type="match status" value="1"/>
</dbReference>
<proteinExistence type="predicted"/>
<dbReference type="InterPro" id="IPR013767">
    <property type="entry name" value="PAS_fold"/>
</dbReference>
<organism evidence="9 10">
    <name type="scientific">Dimorphilus gyrociliatus</name>
    <dbReference type="NCBI Taxonomy" id="2664684"/>
    <lineage>
        <taxon>Eukaryota</taxon>
        <taxon>Metazoa</taxon>
        <taxon>Spiralia</taxon>
        <taxon>Lophotrochozoa</taxon>
        <taxon>Annelida</taxon>
        <taxon>Polychaeta</taxon>
        <taxon>Polychaeta incertae sedis</taxon>
        <taxon>Dinophilidae</taxon>
        <taxon>Dimorphilus</taxon>
    </lineage>
</organism>
<dbReference type="SUPFAM" id="SSF55785">
    <property type="entry name" value="PYP-like sensor domain (PAS domain)"/>
    <property type="match status" value="2"/>
</dbReference>
<dbReference type="CDD" id="cd00130">
    <property type="entry name" value="PAS"/>
    <property type="match status" value="2"/>
</dbReference>
<keyword evidence="10" id="KW-1185">Reference proteome</keyword>
<reference evidence="9 10" key="1">
    <citation type="submission" date="2020-08" db="EMBL/GenBank/DDBJ databases">
        <authorList>
            <person name="Hejnol A."/>
        </authorList>
    </citation>
    <scope>NUCLEOTIDE SEQUENCE [LARGE SCALE GENOMIC DNA]</scope>
</reference>
<feature type="domain" description="PAS" evidence="7">
    <location>
        <begin position="108"/>
        <end position="152"/>
    </location>
</feature>
<evidence type="ECO:0000256" key="1">
    <source>
        <dbReference type="ARBA" id="ARBA00004123"/>
    </source>
</evidence>
<dbReference type="SMART" id="SM00353">
    <property type="entry name" value="HLH"/>
    <property type="match status" value="1"/>
</dbReference>
<dbReference type="PRINTS" id="PR00785">
    <property type="entry name" value="NCTRNSLOCATR"/>
</dbReference>
<dbReference type="InterPro" id="IPR035965">
    <property type="entry name" value="PAS-like_dom_sf"/>
</dbReference>
<keyword evidence="5" id="KW-0804">Transcription</keyword>
<dbReference type="PANTHER" id="PTHR23042">
    <property type="entry name" value="CIRCADIAN PROTEIN CLOCK/ARNT/BMAL/PAS"/>
    <property type="match status" value="1"/>
</dbReference>
<dbReference type="InterPro" id="IPR011598">
    <property type="entry name" value="bHLH_dom"/>
</dbReference>
<dbReference type="OrthoDB" id="71302at2759"/>
<dbReference type="InterPro" id="IPR001067">
    <property type="entry name" value="Nuc_translocat"/>
</dbReference>
<comment type="caution">
    <text evidence="9">The sequence shown here is derived from an EMBL/GenBank/DDBJ whole genome shotgun (WGS) entry which is preliminary data.</text>
</comment>
<dbReference type="GO" id="GO:0003700">
    <property type="term" value="F:DNA-binding transcription factor activity"/>
    <property type="evidence" value="ECO:0007669"/>
    <property type="project" value="InterPro"/>
</dbReference>
<dbReference type="Pfam" id="PF14598">
    <property type="entry name" value="PAS_11"/>
    <property type="match status" value="1"/>
</dbReference>
<dbReference type="Gene3D" id="4.10.280.10">
    <property type="entry name" value="Helix-loop-helix DNA-binding domain"/>
    <property type="match status" value="1"/>
</dbReference>
<keyword evidence="4" id="KW-0238">DNA-binding</keyword>
<dbReference type="SMART" id="SM00091">
    <property type="entry name" value="PAS"/>
    <property type="match status" value="2"/>
</dbReference>
<evidence type="ECO:0000259" key="7">
    <source>
        <dbReference type="PROSITE" id="PS50112"/>
    </source>
</evidence>
<feature type="domain" description="PAS" evidence="7">
    <location>
        <begin position="262"/>
        <end position="313"/>
    </location>
</feature>
<dbReference type="Pfam" id="PF00989">
    <property type="entry name" value="PAS"/>
    <property type="match status" value="1"/>
</dbReference>
<dbReference type="NCBIfam" id="TIGR00229">
    <property type="entry name" value="sensory_box"/>
    <property type="match status" value="2"/>
</dbReference>
<sequence>MFSFLDSQTEENISRNHRAVERRRRNKMNSYLKELSSIVPMCTVLSSQNKKLDKLTILKLTAQHLKSIKGCETSKREEVQTFFSSNDLRHFSYNMIDGFSMVIGCKRGEIFFVSKSVETILNYSNTELEGQNLFEFLHPNDLNLVKEQVLHRGNFPKPFNPEESVNNLSCENWNLWPGDRRSFFCRFKINREIACLSNEGTYQIVHCTGYLRIFGISNSNNEDDESSNKSCLLMVVRKKESEETKNSLGFLYQSPQFYVKQSTNGKFTFADLSVFEVLGYLPQELIGSSYYELCHQDDVPNLTEIYEQASSKPNSPIVKVLRIRKRSGEYVHLKTKTIRVENSYSKIVEFLITTNSLASIDNFESDTSTINEGCAINDKRHESTIVGLGLGCEIVENITGTKSNSENKDEINSTLEKVMDLEENDTYFDGIQNLMDASW</sequence>
<dbReference type="GO" id="GO:0005667">
    <property type="term" value="C:transcription regulator complex"/>
    <property type="evidence" value="ECO:0007669"/>
    <property type="project" value="InterPro"/>
</dbReference>
<evidence type="ECO:0000256" key="5">
    <source>
        <dbReference type="ARBA" id="ARBA00023163"/>
    </source>
</evidence>
<gene>
    <name evidence="9" type="ORF">DGYR_LOCUS1880</name>
</gene>
<name>A0A7I8V8Z1_9ANNE</name>
<dbReference type="InterPro" id="IPR036638">
    <property type="entry name" value="HLH_DNA-bd_sf"/>
</dbReference>
<dbReference type="GO" id="GO:0005634">
    <property type="term" value="C:nucleus"/>
    <property type="evidence" value="ECO:0007669"/>
    <property type="project" value="UniProtKB-SubCell"/>
</dbReference>
<protein>
    <submittedName>
        <fullName evidence="9">DgyrCDS2015</fullName>
    </submittedName>
</protein>
<dbReference type="InterPro" id="IPR000014">
    <property type="entry name" value="PAS"/>
</dbReference>
<evidence type="ECO:0000259" key="8">
    <source>
        <dbReference type="PROSITE" id="PS50888"/>
    </source>
</evidence>
<dbReference type="Proteomes" id="UP000549394">
    <property type="component" value="Unassembled WGS sequence"/>
</dbReference>
<dbReference type="Pfam" id="PF00010">
    <property type="entry name" value="HLH"/>
    <property type="match status" value="1"/>
</dbReference>
<dbReference type="Gene3D" id="3.30.450.20">
    <property type="entry name" value="PAS domain"/>
    <property type="match status" value="2"/>
</dbReference>
<dbReference type="PROSITE" id="PS50112">
    <property type="entry name" value="PAS"/>
    <property type="match status" value="2"/>
</dbReference>
<evidence type="ECO:0000256" key="4">
    <source>
        <dbReference type="ARBA" id="ARBA00023125"/>
    </source>
</evidence>
<keyword evidence="3" id="KW-0805">Transcription regulation</keyword>
<dbReference type="AlphaFoldDB" id="A0A7I8V8Z1"/>
<accession>A0A7I8V8Z1</accession>
<dbReference type="GO" id="GO:0046983">
    <property type="term" value="F:protein dimerization activity"/>
    <property type="evidence" value="ECO:0007669"/>
    <property type="project" value="InterPro"/>
</dbReference>
<keyword evidence="6" id="KW-0539">Nucleus</keyword>
<comment type="subcellular location">
    <subcellularLocation>
        <location evidence="1">Nucleus</location>
    </subcellularLocation>
</comment>
<evidence type="ECO:0000256" key="3">
    <source>
        <dbReference type="ARBA" id="ARBA00023015"/>
    </source>
</evidence>
<feature type="domain" description="BHLH" evidence="8">
    <location>
        <begin position="12"/>
        <end position="68"/>
    </location>
</feature>
<evidence type="ECO:0000313" key="9">
    <source>
        <dbReference type="EMBL" id="CAD5112803.1"/>
    </source>
</evidence>
<evidence type="ECO:0000256" key="2">
    <source>
        <dbReference type="ARBA" id="ARBA00022737"/>
    </source>
</evidence>
<dbReference type="EMBL" id="CAJFCJ010000003">
    <property type="protein sequence ID" value="CAD5112803.1"/>
    <property type="molecule type" value="Genomic_DNA"/>
</dbReference>
<dbReference type="InterPro" id="IPR050933">
    <property type="entry name" value="Circadian_TF"/>
</dbReference>
<dbReference type="GO" id="GO:0003677">
    <property type="term" value="F:DNA binding"/>
    <property type="evidence" value="ECO:0007669"/>
    <property type="project" value="UniProtKB-KW"/>
</dbReference>
<evidence type="ECO:0000313" key="10">
    <source>
        <dbReference type="Proteomes" id="UP000549394"/>
    </source>
</evidence>
<evidence type="ECO:0000256" key="6">
    <source>
        <dbReference type="ARBA" id="ARBA00023242"/>
    </source>
</evidence>
<keyword evidence="2" id="KW-0677">Repeat</keyword>
<dbReference type="SUPFAM" id="SSF47459">
    <property type="entry name" value="HLH, helix-loop-helix DNA-binding domain"/>
    <property type="match status" value="1"/>
</dbReference>